<keyword evidence="1" id="KW-0812">Transmembrane</keyword>
<feature type="transmembrane region" description="Helical" evidence="1">
    <location>
        <begin position="12"/>
        <end position="33"/>
    </location>
</feature>
<protein>
    <submittedName>
        <fullName evidence="2">Uncharacterized protein</fullName>
    </submittedName>
</protein>
<organism evidence="2">
    <name type="scientific">Cryptosporidium parvum</name>
    <dbReference type="NCBI Taxonomy" id="5807"/>
    <lineage>
        <taxon>Eukaryota</taxon>
        <taxon>Sar</taxon>
        <taxon>Alveolata</taxon>
        <taxon>Apicomplexa</taxon>
        <taxon>Conoidasida</taxon>
        <taxon>Coccidia</taxon>
        <taxon>Eucoccidiorida</taxon>
        <taxon>Eimeriorina</taxon>
        <taxon>Cryptosporidiidae</taxon>
        <taxon>Cryptosporidium</taxon>
    </lineage>
</organism>
<keyword evidence="1" id="KW-1133">Transmembrane helix</keyword>
<proteinExistence type="evidence at transcript level"/>
<sequence>MMRSINLSMNATILLPLKMVANILFMTCLIFSYELSKNVPTFSIQDLKLSSVAITEDSDADRRRSCIR</sequence>
<name>F0X5W5_CRYPV</name>
<accession>F0X5W5</accession>
<dbReference type="AlphaFoldDB" id="F0X5W5"/>
<evidence type="ECO:0000256" key="1">
    <source>
        <dbReference type="SAM" id="Phobius"/>
    </source>
</evidence>
<keyword evidence="1" id="KW-0472">Membrane</keyword>
<evidence type="ECO:0000313" key="2">
    <source>
        <dbReference type="EMBL" id="BAJ77986.1"/>
    </source>
</evidence>
<dbReference type="EMBL" id="FX115883">
    <property type="protein sequence ID" value="BAJ77986.1"/>
    <property type="molecule type" value="mRNA"/>
</dbReference>
<reference evidence="2" key="1">
    <citation type="submission" date="2011-02" db="EMBL/GenBank/DDBJ databases">
        <title>Construction and analysis of full-length cDNA library of Cryptosporidium parvum.</title>
        <authorList>
            <person name="Yamagishi J."/>
            <person name="Wakaguri H."/>
            <person name="Sugano S."/>
            <person name="Kawano S."/>
            <person name="Fujisaki K."/>
            <person name="Sugimoto C."/>
            <person name="Watanabe J."/>
            <person name="Suzuki Y."/>
            <person name="Kimata I."/>
            <person name="Xuan X."/>
        </authorList>
    </citation>
    <scope>NUCLEOTIDE SEQUENCE</scope>
    <source>
        <strain evidence="2">HNJ-1</strain>
    </source>
</reference>